<keyword evidence="2" id="KW-0472">Membrane</keyword>
<dbReference type="GO" id="GO:0006952">
    <property type="term" value="P:defense response"/>
    <property type="evidence" value="ECO:0007669"/>
    <property type="project" value="InterPro"/>
</dbReference>
<dbReference type="CDD" id="cd04051">
    <property type="entry name" value="C2_SRC2_like"/>
    <property type="match status" value="1"/>
</dbReference>
<reference evidence="4 5" key="1">
    <citation type="submission" date="2019-06" db="EMBL/GenBank/DDBJ databases">
        <title>A chromosomal-level reference genome of Carpinus fangiana (Coryloideae, Betulaceae).</title>
        <authorList>
            <person name="Yang X."/>
            <person name="Wang Z."/>
            <person name="Zhang L."/>
            <person name="Hao G."/>
            <person name="Liu J."/>
            <person name="Yang Y."/>
        </authorList>
    </citation>
    <scope>NUCLEOTIDE SEQUENCE [LARGE SCALE GENOMIC DNA]</scope>
    <source>
        <strain evidence="4">Cfa_2016G</strain>
        <tissue evidence="4">Leaf</tissue>
    </source>
</reference>
<proteinExistence type="predicted"/>
<dbReference type="InterPro" id="IPR000008">
    <property type="entry name" value="C2_dom"/>
</dbReference>
<sequence length="250" mass="27161">MDVYVAVLLSGDSHITQKAKTNVDRNGGTNPSWNNFPMKFTIDESAADQNRILLVFELRCKRGFGGDKAIGELYVPVKELLNYLGDGKSMQFVSYQVRKHSGKPKGALNFSYRFTEKPAYLVEPSAPPFPPSPLGASSFPVIKPEESVTAYQPVQPTAPPYSSPLRPVTYAYGTPLPPQPPPSYQQYGGYPPPPPPPADYGYPPPPGYWHPPPPVQQPRRKSGRGFGAGLLGAIGGALALLGCFMQAMQL</sequence>
<keyword evidence="2" id="KW-1133">Transmembrane helix</keyword>
<name>A0A5N6RFZ1_9ROSI</name>
<evidence type="ECO:0000259" key="3">
    <source>
        <dbReference type="PROSITE" id="PS50004"/>
    </source>
</evidence>
<accession>A0A5N6RFZ1</accession>
<dbReference type="EMBL" id="CM017326">
    <property type="protein sequence ID" value="KAE8076750.1"/>
    <property type="molecule type" value="Genomic_DNA"/>
</dbReference>
<dbReference type="SUPFAM" id="SSF49562">
    <property type="entry name" value="C2 domain (Calcium/lipid-binding domain, CaLB)"/>
    <property type="match status" value="1"/>
</dbReference>
<evidence type="ECO:0000256" key="1">
    <source>
        <dbReference type="SAM" id="MobiDB-lite"/>
    </source>
</evidence>
<dbReference type="Gene3D" id="2.60.40.150">
    <property type="entry name" value="C2 domain"/>
    <property type="match status" value="1"/>
</dbReference>
<keyword evidence="5" id="KW-1185">Reference proteome</keyword>
<dbReference type="InterPro" id="IPR035892">
    <property type="entry name" value="C2_domain_sf"/>
</dbReference>
<dbReference type="OrthoDB" id="1743542at2759"/>
<evidence type="ECO:0000256" key="2">
    <source>
        <dbReference type="SAM" id="Phobius"/>
    </source>
</evidence>
<protein>
    <recommendedName>
        <fullName evidence="3">C2 domain-containing protein</fullName>
    </recommendedName>
</protein>
<dbReference type="InterPro" id="IPR044750">
    <property type="entry name" value="C2_SRC2/BAP"/>
</dbReference>
<organism evidence="4 5">
    <name type="scientific">Carpinus fangiana</name>
    <dbReference type="NCBI Taxonomy" id="176857"/>
    <lineage>
        <taxon>Eukaryota</taxon>
        <taxon>Viridiplantae</taxon>
        <taxon>Streptophyta</taxon>
        <taxon>Embryophyta</taxon>
        <taxon>Tracheophyta</taxon>
        <taxon>Spermatophyta</taxon>
        <taxon>Magnoliopsida</taxon>
        <taxon>eudicotyledons</taxon>
        <taxon>Gunneridae</taxon>
        <taxon>Pentapetalae</taxon>
        <taxon>rosids</taxon>
        <taxon>fabids</taxon>
        <taxon>Fagales</taxon>
        <taxon>Betulaceae</taxon>
        <taxon>Carpinus</taxon>
    </lineage>
</organism>
<keyword evidence="2" id="KW-0812">Transmembrane</keyword>
<feature type="region of interest" description="Disordered" evidence="1">
    <location>
        <begin position="169"/>
        <end position="224"/>
    </location>
</feature>
<dbReference type="Pfam" id="PF00168">
    <property type="entry name" value="C2"/>
    <property type="match status" value="1"/>
</dbReference>
<feature type="compositionally biased region" description="Pro residues" evidence="1">
    <location>
        <begin position="190"/>
        <end position="216"/>
    </location>
</feature>
<dbReference type="AlphaFoldDB" id="A0A5N6RFZ1"/>
<evidence type="ECO:0000313" key="4">
    <source>
        <dbReference type="EMBL" id="KAE8076750.1"/>
    </source>
</evidence>
<feature type="transmembrane region" description="Helical" evidence="2">
    <location>
        <begin position="226"/>
        <end position="248"/>
    </location>
</feature>
<dbReference type="Proteomes" id="UP000327013">
    <property type="component" value="Chromosome 6"/>
</dbReference>
<dbReference type="PANTHER" id="PTHR32246:SF173">
    <property type="entry name" value="C2 DOMAIN-CONTAINING PROTEIN"/>
    <property type="match status" value="1"/>
</dbReference>
<feature type="domain" description="C2" evidence="3">
    <location>
        <begin position="1"/>
        <end position="92"/>
    </location>
</feature>
<dbReference type="PROSITE" id="PS50004">
    <property type="entry name" value="C2"/>
    <property type="match status" value="1"/>
</dbReference>
<gene>
    <name evidence="4" type="ORF">FH972_015377</name>
</gene>
<dbReference type="PANTHER" id="PTHR32246">
    <property type="entry name" value="INGRESSION PROTEIN FIC1"/>
    <property type="match status" value="1"/>
</dbReference>
<evidence type="ECO:0000313" key="5">
    <source>
        <dbReference type="Proteomes" id="UP000327013"/>
    </source>
</evidence>